<comment type="caution">
    <text evidence="2">The sequence shown here is derived from an EMBL/GenBank/DDBJ whole genome shotgun (WGS) entry which is preliminary data.</text>
</comment>
<dbReference type="PANTHER" id="PTHR43157:SF35">
    <property type="entry name" value="DEHYDROGENASE_REDUCTASE FAMILY PROTEIN, PUTATIVE-RELATED"/>
    <property type="match status" value="1"/>
</dbReference>
<dbReference type="PANTHER" id="PTHR43157">
    <property type="entry name" value="PHOSPHATIDYLINOSITOL-GLYCAN BIOSYNTHESIS CLASS F PROTEIN-RELATED"/>
    <property type="match status" value="1"/>
</dbReference>
<dbReference type="OrthoDB" id="542013at2759"/>
<organism evidence="2 3">
    <name type="scientific">Colletotrichum salicis</name>
    <dbReference type="NCBI Taxonomy" id="1209931"/>
    <lineage>
        <taxon>Eukaryota</taxon>
        <taxon>Fungi</taxon>
        <taxon>Dikarya</taxon>
        <taxon>Ascomycota</taxon>
        <taxon>Pezizomycotina</taxon>
        <taxon>Sordariomycetes</taxon>
        <taxon>Hypocreomycetidae</taxon>
        <taxon>Glomerellales</taxon>
        <taxon>Glomerellaceae</taxon>
        <taxon>Colletotrichum</taxon>
        <taxon>Colletotrichum acutatum species complex</taxon>
    </lineage>
</organism>
<protein>
    <submittedName>
        <fullName evidence="2">Short-chain dehydrogenase</fullName>
    </submittedName>
</protein>
<evidence type="ECO:0000313" key="3">
    <source>
        <dbReference type="Proteomes" id="UP000070121"/>
    </source>
</evidence>
<gene>
    <name evidence="2" type="ORF">CSAL01_05072</name>
</gene>
<sequence length="343" mass="37729">MVGSKDLPPSSLSFGRVFYINQFCAKPQWPTPGTSLSGKTAVITGGNTGLGYEAALQLLDLKLSRLILAVRSPERGEEAAEKLRRHYPAAIVNVWILDMCSYKSVQDFVRRIDTELDHIDIALLNAGVIRMDFNKVPGTGHEETIQVNYLSTVLLATLLLPVLKAKRQKSGGPARLTIVNAALTLAATFPNRDAHPLLPSFDDPEVFAKHSRETYNTSKLLAHMFFWKLVEHVSADDVIVNLADPAWCKGTNLARYAQGIMKLGVAVFGATTGRTPRVGASCFVDAIVNKGKESHGCFLMSWKIHPFAAFLYTPEGSAAIDRLWEETLEELEFAGIRSMLKSL</sequence>
<reference evidence="2 3" key="1">
    <citation type="submission" date="2014-02" db="EMBL/GenBank/DDBJ databases">
        <title>The genome sequence of Colletotrichum salicis CBS 607.94.</title>
        <authorList>
            <person name="Baroncelli R."/>
            <person name="Thon M.R."/>
        </authorList>
    </citation>
    <scope>NUCLEOTIDE SEQUENCE [LARGE SCALE GENOMIC DNA]</scope>
    <source>
        <strain evidence="2 3">CBS 607.94</strain>
    </source>
</reference>
<name>A0A135U4V1_9PEZI</name>
<evidence type="ECO:0000256" key="1">
    <source>
        <dbReference type="ARBA" id="ARBA00023002"/>
    </source>
</evidence>
<accession>A0A135U4V1</accession>
<dbReference type="SUPFAM" id="SSF51735">
    <property type="entry name" value="NAD(P)-binding Rossmann-fold domains"/>
    <property type="match status" value="1"/>
</dbReference>
<keyword evidence="1" id="KW-0560">Oxidoreductase</keyword>
<dbReference type="Gene3D" id="3.40.50.720">
    <property type="entry name" value="NAD(P)-binding Rossmann-like Domain"/>
    <property type="match status" value="1"/>
</dbReference>
<dbReference type="Proteomes" id="UP000070121">
    <property type="component" value="Unassembled WGS sequence"/>
</dbReference>
<evidence type="ECO:0000313" key="2">
    <source>
        <dbReference type="EMBL" id="KXH55435.1"/>
    </source>
</evidence>
<dbReference type="PRINTS" id="PR00081">
    <property type="entry name" value="GDHRDH"/>
</dbReference>
<dbReference type="GO" id="GO:0016491">
    <property type="term" value="F:oxidoreductase activity"/>
    <property type="evidence" value="ECO:0007669"/>
    <property type="project" value="UniProtKB-KW"/>
</dbReference>
<dbReference type="EMBL" id="JFFI01001726">
    <property type="protein sequence ID" value="KXH55435.1"/>
    <property type="molecule type" value="Genomic_DNA"/>
</dbReference>
<dbReference type="InterPro" id="IPR036291">
    <property type="entry name" value="NAD(P)-bd_dom_sf"/>
</dbReference>
<dbReference type="InterPro" id="IPR002347">
    <property type="entry name" value="SDR_fam"/>
</dbReference>
<dbReference type="AlphaFoldDB" id="A0A135U4V1"/>
<dbReference type="STRING" id="1209931.A0A135U4V1"/>
<dbReference type="Pfam" id="PF00106">
    <property type="entry name" value="adh_short"/>
    <property type="match status" value="1"/>
</dbReference>
<proteinExistence type="predicted"/>
<keyword evidence="3" id="KW-1185">Reference proteome</keyword>